<feature type="coiled-coil region" evidence="1">
    <location>
        <begin position="22"/>
        <end position="49"/>
    </location>
</feature>
<protein>
    <submittedName>
        <fullName evidence="2">YlqD family protein</fullName>
    </submittedName>
</protein>
<gene>
    <name evidence="2" type="ORF">ACFSUL_19105</name>
</gene>
<dbReference type="RefSeq" id="WP_377937534.1">
    <property type="nucleotide sequence ID" value="NZ_JBHUMF010000031.1"/>
</dbReference>
<dbReference type="EMBL" id="JBHUMF010000031">
    <property type="protein sequence ID" value="MFD2682854.1"/>
    <property type="molecule type" value="Genomic_DNA"/>
</dbReference>
<evidence type="ECO:0000313" key="3">
    <source>
        <dbReference type="Proteomes" id="UP001597506"/>
    </source>
</evidence>
<proteinExistence type="predicted"/>
<organism evidence="2 3">
    <name type="scientific">Bacillus seohaeanensis</name>
    <dbReference type="NCBI Taxonomy" id="284580"/>
    <lineage>
        <taxon>Bacteria</taxon>
        <taxon>Bacillati</taxon>
        <taxon>Bacillota</taxon>
        <taxon>Bacilli</taxon>
        <taxon>Bacillales</taxon>
        <taxon>Bacillaceae</taxon>
        <taxon>Bacillus</taxon>
    </lineage>
</organism>
<reference evidence="3" key="1">
    <citation type="journal article" date="2019" name="Int. J. Syst. Evol. Microbiol.">
        <title>The Global Catalogue of Microorganisms (GCM) 10K type strain sequencing project: providing services to taxonomists for standard genome sequencing and annotation.</title>
        <authorList>
            <consortium name="The Broad Institute Genomics Platform"/>
            <consortium name="The Broad Institute Genome Sequencing Center for Infectious Disease"/>
            <person name="Wu L."/>
            <person name="Ma J."/>
        </authorList>
    </citation>
    <scope>NUCLEOTIDE SEQUENCE [LARGE SCALE GENOMIC DNA]</scope>
    <source>
        <strain evidence="3">KCTC 3913</strain>
    </source>
</reference>
<keyword evidence="3" id="KW-1185">Reference proteome</keyword>
<dbReference type="Pfam" id="PF11068">
    <property type="entry name" value="YlqD"/>
    <property type="match status" value="1"/>
</dbReference>
<dbReference type="Proteomes" id="UP001597506">
    <property type="component" value="Unassembled WGS sequence"/>
</dbReference>
<accession>A0ABW5RY30</accession>
<dbReference type="InterPro" id="IPR021297">
    <property type="entry name" value="YlqD"/>
</dbReference>
<dbReference type="Gene3D" id="6.10.140.1110">
    <property type="match status" value="1"/>
</dbReference>
<evidence type="ECO:0000313" key="2">
    <source>
        <dbReference type="EMBL" id="MFD2682854.1"/>
    </source>
</evidence>
<sequence>MKILQNVVVKQILTEKSKEALLKRYEGTKFQLQKECDQLQFELKKLERGKKYSSQKLTSHFEKEVNERMEKIKLVEFQLEQLHILPVGSELRDSEVQGMIDVEVGDNWEEKALSQTIVIEDGIIKEIR</sequence>
<keyword evidence="1" id="KW-0175">Coiled coil</keyword>
<comment type="caution">
    <text evidence="2">The sequence shown here is derived from an EMBL/GenBank/DDBJ whole genome shotgun (WGS) entry which is preliminary data.</text>
</comment>
<name>A0ABW5RY30_9BACI</name>
<evidence type="ECO:0000256" key="1">
    <source>
        <dbReference type="SAM" id="Coils"/>
    </source>
</evidence>